<dbReference type="Pfam" id="PF20178">
    <property type="entry name" value="ToxA_N"/>
    <property type="match status" value="1"/>
</dbReference>
<accession>A0ABX0REH3</accession>
<proteinExistence type="predicted"/>
<name>A0ABX0REH3_9GAMM</name>
<evidence type="ECO:0000256" key="1">
    <source>
        <dbReference type="SAM" id="MobiDB-lite"/>
    </source>
</evidence>
<evidence type="ECO:0000259" key="2">
    <source>
        <dbReference type="Pfam" id="PF20178"/>
    </source>
</evidence>
<protein>
    <recommendedName>
        <fullName evidence="2">Dermonecrotic toxin N-terminal domain-containing protein</fullName>
    </recommendedName>
</protein>
<gene>
    <name evidence="3" type="ORF">F3J40_16220</name>
</gene>
<feature type="domain" description="Dermonecrotic toxin N-terminal" evidence="2">
    <location>
        <begin position="150"/>
        <end position="285"/>
    </location>
</feature>
<dbReference type="RefSeq" id="WP_167016241.1">
    <property type="nucleotide sequence ID" value="NZ_VWXF01000007.1"/>
</dbReference>
<dbReference type="InterPro" id="IPR046673">
    <property type="entry name" value="ToxA_N"/>
</dbReference>
<keyword evidence="4" id="KW-1185">Reference proteome</keyword>
<feature type="compositionally biased region" description="Low complexity" evidence="1">
    <location>
        <begin position="12"/>
        <end position="27"/>
    </location>
</feature>
<dbReference type="EMBL" id="VWXF01000007">
    <property type="protein sequence ID" value="NIF23134.1"/>
    <property type="molecule type" value="Genomic_DNA"/>
</dbReference>
<dbReference type="Proteomes" id="UP001515683">
    <property type="component" value="Unassembled WGS sequence"/>
</dbReference>
<comment type="caution">
    <text evidence="3">The sequence shown here is derived from an EMBL/GenBank/DDBJ whole genome shotgun (WGS) entry which is preliminary data.</text>
</comment>
<reference evidence="3 4" key="1">
    <citation type="journal article" date="2019" name="bioRxiv">
        <title>Bacteria contribute to plant secondary compound degradation in a generalist herbivore system.</title>
        <authorList>
            <person name="Francoeur C.B."/>
            <person name="Khadempour L."/>
            <person name="Moreira-Soto R.D."/>
            <person name="Gotting K."/>
            <person name="Book A.J."/>
            <person name="Pinto-Tomas A.A."/>
            <person name="Keefover-Ring K."/>
            <person name="Currie C.R."/>
        </authorList>
    </citation>
    <scope>NUCLEOTIDE SEQUENCE [LARGE SCALE GENOMIC DNA]</scope>
    <source>
        <strain evidence="3">Acro-835</strain>
    </source>
</reference>
<feature type="region of interest" description="Disordered" evidence="1">
    <location>
        <begin position="12"/>
        <end position="34"/>
    </location>
</feature>
<evidence type="ECO:0000313" key="3">
    <source>
        <dbReference type="EMBL" id="NIF23134.1"/>
    </source>
</evidence>
<evidence type="ECO:0000313" key="4">
    <source>
        <dbReference type="Proteomes" id="UP001515683"/>
    </source>
</evidence>
<sequence length="304" mass="34216">MPEFNPYQHHFTPFNSQPPFQQQNPQNATAGGFPQFSFPSMSAESIAAETEKMVRQLSTMYMQIVKSVYEEIKKWYATMPEESKQAFSKMMEAFLPGFSKMLSSDMKQQQNQYHKLFNQFDHTFTSSPPHAAKTNKLTEYFSFDVEGNNRFWQSEKESWTAMARGECVIQARQATTVGDLTAKGYRTVMRAVLPHAAPDAPLSLNDVKKTNLPGNGTQASLVDIGGYLATDILHFSADDGSQVLYIPGEKPSFMEFTSVTELNKGLKAMLQDDIRRDSLLQHFPAKDMGSGKIMKGIGDFVQKI</sequence>
<organism evidence="3 4">
    <name type="scientific">Candidatus Pantoea multigeneris</name>
    <dbReference type="NCBI Taxonomy" id="2608357"/>
    <lineage>
        <taxon>Bacteria</taxon>
        <taxon>Pseudomonadati</taxon>
        <taxon>Pseudomonadota</taxon>
        <taxon>Gammaproteobacteria</taxon>
        <taxon>Enterobacterales</taxon>
        <taxon>Erwiniaceae</taxon>
        <taxon>Pantoea</taxon>
    </lineage>
</organism>